<dbReference type="RefSeq" id="WP_207182563.1">
    <property type="nucleotide sequence ID" value="NZ_AP024145.1"/>
</dbReference>
<evidence type="ECO:0000313" key="2">
    <source>
        <dbReference type="Proteomes" id="UP000663508"/>
    </source>
</evidence>
<sequence length="94" mass="10142">MSAFHVTPRPAVVAEIWDTCGGHAAFERWGWLHPHFINDLARKGRGGRGPVRGDLHHLGAYRERLLDRGWDGAPPIGPAAAAALGIPLSHLQGP</sequence>
<protein>
    <submittedName>
        <fullName evidence="1">Uncharacterized protein</fullName>
    </submittedName>
</protein>
<dbReference type="KEGG" id="mind:mvi_20280"/>
<evidence type="ECO:0000313" key="1">
    <source>
        <dbReference type="EMBL" id="BCM83567.1"/>
    </source>
</evidence>
<reference evidence="1" key="1">
    <citation type="submission" date="2020-11" db="EMBL/GenBank/DDBJ databases">
        <title>Complete genome sequence of a novel pathogenic Methylobacterium strain isolated from rice in Vietnam.</title>
        <authorList>
            <person name="Lai K."/>
            <person name="Okazaki S."/>
            <person name="Higashi K."/>
            <person name="Mori H."/>
            <person name="Toyoda A."/>
            <person name="Kurokawa K."/>
        </authorList>
    </citation>
    <scope>NUCLEOTIDE SEQUENCE</scope>
    <source>
        <strain evidence="1">VL1</strain>
    </source>
</reference>
<accession>A0A8H9C4E2</accession>
<organism evidence="1 2">
    <name type="scientific">Methylobacterium indicum</name>
    <dbReference type="NCBI Taxonomy" id="1775910"/>
    <lineage>
        <taxon>Bacteria</taxon>
        <taxon>Pseudomonadati</taxon>
        <taxon>Pseudomonadota</taxon>
        <taxon>Alphaproteobacteria</taxon>
        <taxon>Hyphomicrobiales</taxon>
        <taxon>Methylobacteriaceae</taxon>
        <taxon>Methylobacterium</taxon>
    </lineage>
</organism>
<dbReference type="Proteomes" id="UP000663508">
    <property type="component" value="Chromosome"/>
</dbReference>
<proteinExistence type="predicted"/>
<dbReference type="EMBL" id="AP024145">
    <property type="protein sequence ID" value="BCM83567.1"/>
    <property type="molecule type" value="Genomic_DNA"/>
</dbReference>
<dbReference type="AlphaFoldDB" id="A0A8H9C4E2"/>
<gene>
    <name evidence="1" type="ORF">mvi_20280</name>
</gene>
<name>A0A8H9C4E2_9HYPH</name>